<dbReference type="EMBL" id="CP001737">
    <property type="protein sequence ID" value="ACV78949.1"/>
    <property type="molecule type" value="Genomic_DNA"/>
</dbReference>
<accession>C8X7J6</accession>
<dbReference type="InterPro" id="IPR046157">
    <property type="entry name" value="DUF6159"/>
</dbReference>
<evidence type="ECO:0000313" key="2">
    <source>
        <dbReference type="EMBL" id="ACV78949.1"/>
    </source>
</evidence>
<dbReference type="Pfam" id="PF19656">
    <property type="entry name" value="DUF6159"/>
    <property type="match status" value="1"/>
</dbReference>
<protein>
    <recommendedName>
        <fullName evidence="4">Glycerophosphoryl diester phosphodiesterase membrane domain-containing protein</fullName>
    </recommendedName>
</protein>
<feature type="transmembrane region" description="Helical" evidence="1">
    <location>
        <begin position="220"/>
        <end position="241"/>
    </location>
</feature>
<reference evidence="3" key="1">
    <citation type="submission" date="2009-09" db="EMBL/GenBank/DDBJ databases">
        <title>The complete genome of Nakamurella multipartita DSM 44233.</title>
        <authorList>
            <consortium name="US DOE Joint Genome Institute (JGI-PGF)"/>
            <person name="Lucas S."/>
            <person name="Copeland A."/>
            <person name="Lapidus A."/>
            <person name="Glavina del Rio T."/>
            <person name="Dalin E."/>
            <person name="Tice H."/>
            <person name="Bruce D."/>
            <person name="Goodwin L."/>
            <person name="Pitluck S."/>
            <person name="Kyrpides N."/>
            <person name="Mavromatis K."/>
            <person name="Ivanova N."/>
            <person name="Ovchinnikova G."/>
            <person name="Sims D."/>
            <person name="Meincke L."/>
            <person name="Brettin T."/>
            <person name="Detter J.C."/>
            <person name="Han C."/>
            <person name="Larimer F."/>
            <person name="Land M."/>
            <person name="Hauser L."/>
            <person name="Markowitz V."/>
            <person name="Cheng J.-F."/>
            <person name="Hugenholtz P."/>
            <person name="Woyke T."/>
            <person name="Wu D."/>
            <person name="Klenk H.-P."/>
            <person name="Eisen J.A."/>
        </authorList>
    </citation>
    <scope>NUCLEOTIDE SEQUENCE [LARGE SCALE GENOMIC DNA]</scope>
    <source>
        <strain evidence="3">ATCC 700099 / DSM 44233 / CIP 104796 / JCM 9543 / NBRC 105858 / Y-104</strain>
    </source>
</reference>
<keyword evidence="1" id="KW-0812">Transmembrane</keyword>
<feature type="transmembrane region" description="Helical" evidence="1">
    <location>
        <begin position="188"/>
        <end position="214"/>
    </location>
</feature>
<keyword evidence="1" id="KW-0472">Membrane</keyword>
<dbReference type="eggNOG" id="ENOG502ZBM3">
    <property type="taxonomic scope" value="Bacteria"/>
</dbReference>
<gene>
    <name evidence="2" type="ordered locus">Namu_2597</name>
</gene>
<reference evidence="2 3" key="2">
    <citation type="journal article" date="2010" name="Stand. Genomic Sci.">
        <title>Complete genome sequence of Nakamurella multipartita type strain (Y-104).</title>
        <authorList>
            <person name="Tice H."/>
            <person name="Mayilraj S."/>
            <person name="Sims D."/>
            <person name="Lapidus A."/>
            <person name="Nolan M."/>
            <person name="Lucas S."/>
            <person name="Glavina Del Rio T."/>
            <person name="Copeland A."/>
            <person name="Cheng J.F."/>
            <person name="Meincke L."/>
            <person name="Bruce D."/>
            <person name="Goodwin L."/>
            <person name="Pitluck S."/>
            <person name="Ivanova N."/>
            <person name="Mavromatis K."/>
            <person name="Ovchinnikova G."/>
            <person name="Pati A."/>
            <person name="Chen A."/>
            <person name="Palaniappan K."/>
            <person name="Land M."/>
            <person name="Hauser L."/>
            <person name="Chang Y.J."/>
            <person name="Jeffries C.D."/>
            <person name="Detter J.C."/>
            <person name="Brettin T."/>
            <person name="Rohde M."/>
            <person name="Goker M."/>
            <person name="Bristow J."/>
            <person name="Eisen J.A."/>
            <person name="Markowitz V."/>
            <person name="Hugenholtz P."/>
            <person name="Kyrpides N.C."/>
            <person name="Klenk H.P."/>
            <person name="Chen F."/>
        </authorList>
    </citation>
    <scope>NUCLEOTIDE SEQUENCE [LARGE SCALE GENOMIC DNA]</scope>
    <source>
        <strain evidence="3">ATCC 700099 / DSM 44233 / CIP 104796 / JCM 9543 / NBRC 105858 / Y-104</strain>
    </source>
</reference>
<feature type="transmembrane region" description="Helical" evidence="1">
    <location>
        <begin position="137"/>
        <end position="167"/>
    </location>
</feature>
<evidence type="ECO:0000256" key="1">
    <source>
        <dbReference type="SAM" id="Phobius"/>
    </source>
</evidence>
<organism evidence="2 3">
    <name type="scientific">Nakamurella multipartita (strain ATCC 700099 / DSM 44233 / CIP 104796 / JCM 9543 / NBRC 105858 / Y-104)</name>
    <name type="common">Microsphaera multipartita</name>
    <dbReference type="NCBI Taxonomy" id="479431"/>
    <lineage>
        <taxon>Bacteria</taxon>
        <taxon>Bacillati</taxon>
        <taxon>Actinomycetota</taxon>
        <taxon>Actinomycetes</taxon>
        <taxon>Nakamurellales</taxon>
        <taxon>Nakamurellaceae</taxon>
        <taxon>Nakamurella</taxon>
    </lineage>
</organism>
<dbReference type="OrthoDB" id="4697240at2"/>
<sequence length="291" mass="29794" precursor="true">MGRIGRGWQLTKKSWSVVRADGSLLGFAVIAAVSGVLCAAVFFGAGAGLVLATTADWLAVPVALVGLYVLVTIGIFCNVALACCATRALDGERTTVGQGLAAAGSRLGLILKWAAVQLVVGTVISLIQSALRQGAGQVMGLIVGGLANFAWMVATFFVVPGIAFEGLGPKQALKRSTELIWARWGEGLTGTTAIGLVAFLVGFLPGALLIGIGIGMAQQSAGAGAVTISIGVLLMALTMLLQTTITTVFKVALFRFATQGAVLGPFDRAELEHAFSSAPGGLRNPPGRKRS</sequence>
<dbReference type="Proteomes" id="UP000002218">
    <property type="component" value="Chromosome"/>
</dbReference>
<keyword evidence="1" id="KW-1133">Transmembrane helix</keyword>
<feature type="transmembrane region" description="Helical" evidence="1">
    <location>
        <begin position="65"/>
        <end position="89"/>
    </location>
</feature>
<evidence type="ECO:0008006" key="4">
    <source>
        <dbReference type="Google" id="ProtNLM"/>
    </source>
</evidence>
<dbReference type="AlphaFoldDB" id="C8X7J6"/>
<feature type="transmembrane region" description="Helical" evidence="1">
    <location>
        <begin position="21"/>
        <end position="45"/>
    </location>
</feature>
<evidence type="ECO:0000313" key="3">
    <source>
        <dbReference type="Proteomes" id="UP000002218"/>
    </source>
</evidence>
<dbReference type="InParanoid" id="C8X7J6"/>
<proteinExistence type="predicted"/>
<dbReference type="KEGG" id="nml:Namu_2597"/>
<name>C8X7J6_NAKMY</name>
<keyword evidence="3" id="KW-1185">Reference proteome</keyword>
<dbReference type="RefSeq" id="WP_015747830.1">
    <property type="nucleotide sequence ID" value="NC_013235.1"/>
</dbReference>
<dbReference type="HOGENOM" id="CLU_074083_0_0_11"/>